<dbReference type="EMBL" id="FNQV01000003">
    <property type="protein sequence ID" value="SDZ91405.1"/>
    <property type="molecule type" value="Genomic_DNA"/>
</dbReference>
<gene>
    <name evidence="8" type="ORF">SAMN02910418_00521</name>
</gene>
<evidence type="ECO:0000313" key="9">
    <source>
        <dbReference type="Proteomes" id="UP000199288"/>
    </source>
</evidence>
<feature type="transmembrane region" description="Helical" evidence="6">
    <location>
        <begin position="6"/>
        <end position="26"/>
    </location>
</feature>
<evidence type="ECO:0000259" key="7">
    <source>
        <dbReference type="Pfam" id="PF00482"/>
    </source>
</evidence>
<protein>
    <submittedName>
        <fullName evidence="8">Tight adherence protein B</fullName>
    </submittedName>
</protein>
<dbReference type="AlphaFoldDB" id="A0A1H3WW66"/>
<keyword evidence="9" id="KW-1185">Reference proteome</keyword>
<keyword evidence="5 6" id="KW-0472">Membrane</keyword>
<dbReference type="Proteomes" id="UP000199288">
    <property type="component" value="Unassembled WGS sequence"/>
</dbReference>
<evidence type="ECO:0000256" key="2">
    <source>
        <dbReference type="ARBA" id="ARBA00022475"/>
    </source>
</evidence>
<sequence length="336" mass="34451">MTGALVAILAAMTWGLAHVPIGASGTRRLRSRAPARARIDVGTLALDFSERLRAGAPLETAWQHVARTHQLAERFDPESGPPRLAELGPGGVTLAAAIRLALRTGAPLTDVLQACASVVAGADDAAAARTIALAGPRSSARILSALPIIGLAGAALLGVDVIARLTDGGIGTLSALVGCAAWLAGRVWTTRLIAAAARAPARSDHVTCELAAAALSAGAPIPTVLEVLSEVEDAPHLAHASRALLLGVSWEEAWGEHADGPLAQSLAVAWTSGASPVALLRRRAERLRAALDAEARSAASRLAARLVLPLGICFLPAFAFLALIPAIMSIFSTITF</sequence>
<feature type="transmembrane region" description="Helical" evidence="6">
    <location>
        <begin position="142"/>
        <end position="163"/>
    </location>
</feature>
<feature type="domain" description="Type II secretion system protein GspF" evidence="7">
    <location>
        <begin position="208"/>
        <end position="321"/>
    </location>
</feature>
<feature type="transmembrane region" description="Helical" evidence="6">
    <location>
        <begin position="169"/>
        <end position="188"/>
    </location>
</feature>
<accession>A0A1H3WW66</accession>
<dbReference type="GO" id="GO:0005886">
    <property type="term" value="C:plasma membrane"/>
    <property type="evidence" value="ECO:0007669"/>
    <property type="project" value="UniProtKB-SubCell"/>
</dbReference>
<evidence type="ECO:0000256" key="3">
    <source>
        <dbReference type="ARBA" id="ARBA00022692"/>
    </source>
</evidence>
<dbReference type="InterPro" id="IPR018076">
    <property type="entry name" value="T2SS_GspF_dom"/>
</dbReference>
<evidence type="ECO:0000256" key="1">
    <source>
        <dbReference type="ARBA" id="ARBA00004651"/>
    </source>
</evidence>
<keyword evidence="2" id="KW-1003">Cell membrane</keyword>
<evidence type="ECO:0000313" key="8">
    <source>
        <dbReference type="EMBL" id="SDZ91405.1"/>
    </source>
</evidence>
<organism evidence="8 9">
    <name type="scientific">Bowdeniella nasicola</name>
    <dbReference type="NCBI Taxonomy" id="208480"/>
    <lineage>
        <taxon>Bacteria</taxon>
        <taxon>Bacillati</taxon>
        <taxon>Actinomycetota</taxon>
        <taxon>Actinomycetes</taxon>
        <taxon>Actinomycetales</taxon>
        <taxon>Actinomycetaceae</taxon>
        <taxon>Bowdeniella</taxon>
    </lineage>
</organism>
<evidence type="ECO:0000256" key="4">
    <source>
        <dbReference type="ARBA" id="ARBA00022989"/>
    </source>
</evidence>
<comment type="subcellular location">
    <subcellularLocation>
        <location evidence="1">Cell membrane</location>
        <topology evidence="1">Multi-pass membrane protein</topology>
    </subcellularLocation>
</comment>
<keyword evidence="4 6" id="KW-1133">Transmembrane helix</keyword>
<dbReference type="PANTHER" id="PTHR35007:SF3">
    <property type="entry name" value="POSSIBLE CONSERVED ALANINE RICH MEMBRANE PROTEIN"/>
    <property type="match status" value="1"/>
</dbReference>
<name>A0A1H3WW66_9ACTO</name>
<dbReference type="Pfam" id="PF00482">
    <property type="entry name" value="T2SSF"/>
    <property type="match status" value="1"/>
</dbReference>
<keyword evidence="3 6" id="KW-0812">Transmembrane</keyword>
<evidence type="ECO:0000256" key="6">
    <source>
        <dbReference type="SAM" id="Phobius"/>
    </source>
</evidence>
<evidence type="ECO:0000256" key="5">
    <source>
        <dbReference type="ARBA" id="ARBA00023136"/>
    </source>
</evidence>
<reference evidence="9" key="1">
    <citation type="submission" date="2016-10" db="EMBL/GenBank/DDBJ databases">
        <authorList>
            <person name="Varghese N."/>
            <person name="Submissions S."/>
        </authorList>
    </citation>
    <scope>NUCLEOTIDE SEQUENCE [LARGE SCALE GENOMIC DNA]</scope>
    <source>
        <strain evidence="9">KPR-1</strain>
    </source>
</reference>
<dbReference type="PANTHER" id="PTHR35007">
    <property type="entry name" value="INTEGRAL MEMBRANE PROTEIN-RELATED"/>
    <property type="match status" value="1"/>
</dbReference>
<dbReference type="OrthoDB" id="3267562at2"/>
<feature type="transmembrane region" description="Helical" evidence="6">
    <location>
        <begin position="306"/>
        <end position="331"/>
    </location>
</feature>
<dbReference type="RefSeq" id="WP_092561695.1">
    <property type="nucleotide sequence ID" value="NZ_FNQV01000003.1"/>
</dbReference>
<proteinExistence type="predicted"/>